<dbReference type="InterPro" id="IPR007197">
    <property type="entry name" value="rSAM"/>
</dbReference>
<dbReference type="GO" id="GO:0051539">
    <property type="term" value="F:4 iron, 4 sulfur cluster binding"/>
    <property type="evidence" value="ECO:0007669"/>
    <property type="project" value="UniProtKB-KW"/>
</dbReference>
<dbReference type="InterPro" id="IPR006158">
    <property type="entry name" value="Cobalamin-bd"/>
</dbReference>
<evidence type="ECO:0000313" key="11">
    <source>
        <dbReference type="Proteomes" id="UP000030700"/>
    </source>
</evidence>
<evidence type="ECO:0000256" key="2">
    <source>
        <dbReference type="ARBA" id="ARBA00022603"/>
    </source>
</evidence>
<keyword evidence="6" id="KW-0408">Iron</keyword>
<proteinExistence type="predicted"/>
<dbReference type="GO" id="GO:0003824">
    <property type="term" value="F:catalytic activity"/>
    <property type="evidence" value="ECO:0007669"/>
    <property type="project" value="InterPro"/>
</dbReference>
<keyword evidence="7" id="KW-0411">Iron-sulfur</keyword>
<keyword evidence="4" id="KW-0949">S-adenosyl-L-methionine</keyword>
<dbReference type="PROSITE" id="PS51332">
    <property type="entry name" value="B12_BINDING"/>
    <property type="match status" value="1"/>
</dbReference>
<evidence type="ECO:0000256" key="7">
    <source>
        <dbReference type="ARBA" id="ARBA00023014"/>
    </source>
</evidence>
<dbReference type="SFLD" id="SFLDS00029">
    <property type="entry name" value="Radical_SAM"/>
    <property type="match status" value="1"/>
</dbReference>
<evidence type="ECO:0000313" key="10">
    <source>
        <dbReference type="EMBL" id="GAK53247.1"/>
    </source>
</evidence>
<evidence type="ECO:0000256" key="6">
    <source>
        <dbReference type="ARBA" id="ARBA00023004"/>
    </source>
</evidence>
<dbReference type="InterPro" id="IPR006638">
    <property type="entry name" value="Elp3/MiaA/NifB-like_rSAM"/>
</dbReference>
<dbReference type="InterPro" id="IPR051198">
    <property type="entry name" value="BchE-like"/>
</dbReference>
<dbReference type="InterPro" id="IPR058240">
    <property type="entry name" value="rSAM_sf"/>
</dbReference>
<name>A0A0S6W480_9BACT</name>
<gene>
    <name evidence="10" type="ORF">U14_04512</name>
</gene>
<evidence type="ECO:0000256" key="4">
    <source>
        <dbReference type="ARBA" id="ARBA00022691"/>
    </source>
</evidence>
<organism evidence="10">
    <name type="scientific">Candidatus Moduliflexus flocculans</name>
    <dbReference type="NCBI Taxonomy" id="1499966"/>
    <lineage>
        <taxon>Bacteria</taxon>
        <taxon>Candidatus Moduliflexota</taxon>
        <taxon>Candidatus Moduliflexia</taxon>
        <taxon>Candidatus Moduliflexales</taxon>
        <taxon>Candidatus Moduliflexaceae</taxon>
    </lineage>
</organism>
<keyword evidence="11" id="KW-1185">Reference proteome</keyword>
<dbReference type="HOGENOM" id="CLU_021572_5_1_0"/>
<evidence type="ECO:0000256" key="1">
    <source>
        <dbReference type="ARBA" id="ARBA00001966"/>
    </source>
</evidence>
<reference evidence="10" key="1">
    <citation type="journal article" date="2015" name="PeerJ">
        <title>First genomic representation of candidate bacterial phylum KSB3 points to enhanced environmental sensing as a trigger of wastewater bulking.</title>
        <authorList>
            <person name="Sekiguchi Y."/>
            <person name="Ohashi A."/>
            <person name="Parks D.H."/>
            <person name="Yamauchi T."/>
            <person name="Tyson G.W."/>
            <person name="Hugenholtz P."/>
        </authorList>
    </citation>
    <scope>NUCLEOTIDE SEQUENCE [LARGE SCALE GENOMIC DNA]</scope>
</reference>
<dbReference type="PANTHER" id="PTHR43409">
    <property type="entry name" value="ANAEROBIC MAGNESIUM-PROTOPORPHYRIN IX MONOMETHYL ESTER CYCLASE-RELATED"/>
    <property type="match status" value="1"/>
</dbReference>
<keyword evidence="2" id="KW-0489">Methyltransferase</keyword>
<dbReference type="SFLD" id="SFLDG01123">
    <property type="entry name" value="methyltransferase_(Class_B)"/>
    <property type="match status" value="1"/>
</dbReference>
<dbReference type="Pfam" id="PF02310">
    <property type="entry name" value="B12-binding"/>
    <property type="match status" value="1"/>
</dbReference>
<comment type="cofactor">
    <cofactor evidence="1">
        <name>[4Fe-4S] cluster</name>
        <dbReference type="ChEBI" id="CHEBI:49883"/>
    </cofactor>
</comment>
<evidence type="ECO:0000259" key="8">
    <source>
        <dbReference type="PROSITE" id="PS51332"/>
    </source>
</evidence>
<evidence type="ECO:0000259" key="9">
    <source>
        <dbReference type="PROSITE" id="PS51918"/>
    </source>
</evidence>
<dbReference type="GO" id="GO:0031419">
    <property type="term" value="F:cobalamin binding"/>
    <property type="evidence" value="ECO:0007669"/>
    <property type="project" value="InterPro"/>
</dbReference>
<dbReference type="GO" id="GO:0046872">
    <property type="term" value="F:metal ion binding"/>
    <property type="evidence" value="ECO:0007669"/>
    <property type="project" value="UniProtKB-KW"/>
</dbReference>
<feature type="domain" description="B12-binding" evidence="8">
    <location>
        <begin position="4"/>
        <end position="139"/>
    </location>
</feature>
<dbReference type="SUPFAM" id="SSF102114">
    <property type="entry name" value="Radical SAM enzymes"/>
    <property type="match status" value="1"/>
</dbReference>
<protein>
    <submittedName>
        <fullName evidence="10">Radical SAM domain protein</fullName>
    </submittedName>
</protein>
<dbReference type="CDD" id="cd02068">
    <property type="entry name" value="radical_SAM_B12_BD"/>
    <property type="match status" value="1"/>
</dbReference>
<dbReference type="CDD" id="cd01335">
    <property type="entry name" value="Radical_SAM"/>
    <property type="match status" value="1"/>
</dbReference>
<dbReference type="SMART" id="SM00729">
    <property type="entry name" value="Elp3"/>
    <property type="match status" value="1"/>
</dbReference>
<evidence type="ECO:0000256" key="5">
    <source>
        <dbReference type="ARBA" id="ARBA00022723"/>
    </source>
</evidence>
<dbReference type="Proteomes" id="UP000030700">
    <property type="component" value="Unassembled WGS sequence"/>
</dbReference>
<dbReference type="Gene3D" id="3.40.50.280">
    <property type="entry name" value="Cobalamin-binding domain"/>
    <property type="match status" value="1"/>
</dbReference>
<feature type="domain" description="Radical SAM core" evidence="9">
    <location>
        <begin position="162"/>
        <end position="377"/>
    </location>
</feature>
<sequence>MKTGFKLLIVLPDGRIHRLKLGAWRRSFREAPLTATTLAALVPPELNVDITLADESVDRVPFERKFDLVAISCITGAATRGYEIADYFRAQGATVVLGGVHVTLLPDEAAQHADAIVVGFAEQTWPQLLRDYANNSLQRTYRSDAMQLENLPHPRRDLQKSFRYNVPNTVFATRGCKGTCDFCAVPAAKFGWHQRPIPDVIGEIKAIKSRRIAFNDVNLTEDPDYAKEFLTALIPLKKRWGGLASSRIRQDDELLDLMAKSGCQFILIGFESLNNRSLASMHKAFNKVEDYRELVGKLHDRSIVIQGCFIFGLDEDDRTVFEQTVDLVNNLSIDIPRYAIYTPFPGTPSFQRLQAEHRLLHYCWEYYDTQHVVFQPAQMTPQELDNGFKWAFKETFRLGSSFHRTKRAGRNFPIAFIGNLAYKLYIRRLYGEEHRFPEKIEH</sequence>
<keyword evidence="5" id="KW-0479">Metal-binding</keyword>
<dbReference type="PANTHER" id="PTHR43409:SF7">
    <property type="entry name" value="BLL1977 PROTEIN"/>
    <property type="match status" value="1"/>
</dbReference>
<dbReference type="EMBL" id="DF820459">
    <property type="protein sequence ID" value="GAK53247.1"/>
    <property type="molecule type" value="Genomic_DNA"/>
</dbReference>
<dbReference type="GO" id="GO:0005829">
    <property type="term" value="C:cytosol"/>
    <property type="evidence" value="ECO:0007669"/>
    <property type="project" value="TreeGrafter"/>
</dbReference>
<dbReference type="STRING" id="1499966.U14_04512"/>
<dbReference type="PROSITE" id="PS51918">
    <property type="entry name" value="RADICAL_SAM"/>
    <property type="match status" value="1"/>
</dbReference>
<dbReference type="InterPro" id="IPR034466">
    <property type="entry name" value="Methyltransferase_Class_B"/>
</dbReference>
<dbReference type="Gene3D" id="3.80.30.20">
    <property type="entry name" value="tm_1862 like domain"/>
    <property type="match status" value="1"/>
</dbReference>
<keyword evidence="3" id="KW-0808">Transferase</keyword>
<dbReference type="Pfam" id="PF04055">
    <property type="entry name" value="Radical_SAM"/>
    <property type="match status" value="1"/>
</dbReference>
<dbReference type="InterPro" id="IPR023404">
    <property type="entry name" value="rSAM_horseshoe"/>
</dbReference>
<dbReference type="SFLD" id="SFLDG01082">
    <property type="entry name" value="B12-binding_domain_containing"/>
    <property type="match status" value="1"/>
</dbReference>
<dbReference type="AlphaFoldDB" id="A0A0S6W480"/>
<accession>A0A0S6W480</accession>
<evidence type="ECO:0000256" key="3">
    <source>
        <dbReference type="ARBA" id="ARBA00022679"/>
    </source>
</evidence>